<proteinExistence type="predicted"/>
<name>A0AAV6TPM9_9ARAC</name>
<reference evidence="1 2" key="1">
    <citation type="journal article" date="2022" name="Nat. Ecol. Evol.">
        <title>A masculinizing supergene underlies an exaggerated male reproductive morph in a spider.</title>
        <authorList>
            <person name="Hendrickx F."/>
            <person name="De Corte Z."/>
            <person name="Sonet G."/>
            <person name="Van Belleghem S.M."/>
            <person name="Kostlbacher S."/>
            <person name="Vangestel C."/>
        </authorList>
    </citation>
    <scope>NUCLEOTIDE SEQUENCE [LARGE SCALE GENOMIC DNA]</scope>
    <source>
        <strain evidence="1">W744_W776</strain>
    </source>
</reference>
<dbReference type="Proteomes" id="UP000827092">
    <property type="component" value="Unassembled WGS sequence"/>
</dbReference>
<evidence type="ECO:0000313" key="1">
    <source>
        <dbReference type="EMBL" id="KAG8173800.1"/>
    </source>
</evidence>
<gene>
    <name evidence="1" type="ORF">JTE90_021796</name>
</gene>
<comment type="caution">
    <text evidence="1">The sequence shown here is derived from an EMBL/GenBank/DDBJ whole genome shotgun (WGS) entry which is preliminary data.</text>
</comment>
<evidence type="ECO:0000313" key="2">
    <source>
        <dbReference type="Proteomes" id="UP000827092"/>
    </source>
</evidence>
<protein>
    <submittedName>
        <fullName evidence="1">Uncharacterized protein</fullName>
    </submittedName>
</protein>
<keyword evidence="2" id="KW-1185">Reference proteome</keyword>
<organism evidence="1 2">
    <name type="scientific">Oedothorax gibbosus</name>
    <dbReference type="NCBI Taxonomy" id="931172"/>
    <lineage>
        <taxon>Eukaryota</taxon>
        <taxon>Metazoa</taxon>
        <taxon>Ecdysozoa</taxon>
        <taxon>Arthropoda</taxon>
        <taxon>Chelicerata</taxon>
        <taxon>Arachnida</taxon>
        <taxon>Araneae</taxon>
        <taxon>Araneomorphae</taxon>
        <taxon>Entelegynae</taxon>
        <taxon>Araneoidea</taxon>
        <taxon>Linyphiidae</taxon>
        <taxon>Erigoninae</taxon>
        <taxon>Oedothorax</taxon>
    </lineage>
</organism>
<dbReference type="AlphaFoldDB" id="A0AAV6TPM9"/>
<dbReference type="EMBL" id="JAFNEN010001482">
    <property type="protein sequence ID" value="KAG8173800.1"/>
    <property type="molecule type" value="Genomic_DNA"/>
</dbReference>
<sequence length="80" mass="9388">MERTKEAEILALAMMSKEEREAAQALLDELSKQVYEAMDFRTCRERIKTLIFRIPHLSWKMINHIIEENDDPATQHVSSV</sequence>
<accession>A0AAV6TPM9</accession>